<dbReference type="PANTHER" id="PTHR28260:SF1">
    <property type="entry name" value="SPINDLE POLE BODY COMPONENT SPC105"/>
    <property type="match status" value="1"/>
</dbReference>
<feature type="region of interest" description="Disordered" evidence="2">
    <location>
        <begin position="351"/>
        <end position="412"/>
    </location>
</feature>
<feature type="compositionally biased region" description="Polar residues" evidence="2">
    <location>
        <begin position="35"/>
        <end position="53"/>
    </location>
</feature>
<feature type="compositionally biased region" description="Polar residues" evidence="2">
    <location>
        <begin position="193"/>
        <end position="212"/>
    </location>
</feature>
<dbReference type="InterPro" id="IPR033338">
    <property type="entry name" value="Spc105/Spc7"/>
</dbReference>
<dbReference type="PANTHER" id="PTHR28260">
    <property type="entry name" value="SPINDLE POLE BODY COMPONENT SPC105"/>
    <property type="match status" value="1"/>
</dbReference>
<accession>A0AAV5RUY2</accession>
<gene>
    <name evidence="4" type="ORF">DAKH74_011180</name>
</gene>
<dbReference type="GO" id="GO:0000776">
    <property type="term" value="C:kinetochore"/>
    <property type="evidence" value="ECO:0007669"/>
    <property type="project" value="TreeGrafter"/>
</dbReference>
<dbReference type="Pfam" id="PF08317">
    <property type="entry name" value="Spc7"/>
    <property type="match status" value="1"/>
</dbReference>
<feature type="region of interest" description="Disordered" evidence="2">
    <location>
        <begin position="431"/>
        <end position="453"/>
    </location>
</feature>
<organism evidence="4 5">
    <name type="scientific">Maudiozyma humilis</name>
    <name type="common">Sour dough yeast</name>
    <name type="synonym">Kazachstania humilis</name>
    <dbReference type="NCBI Taxonomy" id="51915"/>
    <lineage>
        <taxon>Eukaryota</taxon>
        <taxon>Fungi</taxon>
        <taxon>Dikarya</taxon>
        <taxon>Ascomycota</taxon>
        <taxon>Saccharomycotina</taxon>
        <taxon>Saccharomycetes</taxon>
        <taxon>Saccharomycetales</taxon>
        <taxon>Saccharomycetaceae</taxon>
        <taxon>Maudiozyma</taxon>
    </lineage>
</organism>
<dbReference type="GO" id="GO:0034501">
    <property type="term" value="P:protein localization to kinetochore"/>
    <property type="evidence" value="ECO:0007669"/>
    <property type="project" value="TreeGrafter"/>
</dbReference>
<feature type="coiled-coil region" evidence="1">
    <location>
        <begin position="618"/>
        <end position="645"/>
    </location>
</feature>
<dbReference type="EMBL" id="BTGD01000003">
    <property type="protein sequence ID" value="GMM54502.1"/>
    <property type="molecule type" value="Genomic_DNA"/>
</dbReference>
<keyword evidence="1" id="KW-0175">Coiled coil</keyword>
<evidence type="ECO:0000256" key="2">
    <source>
        <dbReference type="SAM" id="MobiDB-lite"/>
    </source>
</evidence>
<evidence type="ECO:0000313" key="4">
    <source>
        <dbReference type="EMBL" id="GMM54502.1"/>
    </source>
</evidence>
<dbReference type="GO" id="GO:0007094">
    <property type="term" value="P:mitotic spindle assembly checkpoint signaling"/>
    <property type="evidence" value="ECO:0007669"/>
    <property type="project" value="TreeGrafter"/>
</dbReference>
<dbReference type="Proteomes" id="UP001377567">
    <property type="component" value="Unassembled WGS sequence"/>
</dbReference>
<keyword evidence="5" id="KW-1185">Reference proteome</keyword>
<protein>
    <recommendedName>
        <fullName evidence="3">Spc7 kinetochore protein domain-containing protein</fullName>
    </recommendedName>
</protein>
<proteinExistence type="predicted"/>
<feature type="compositionally biased region" description="Basic and acidic residues" evidence="2">
    <location>
        <begin position="380"/>
        <end position="393"/>
    </location>
</feature>
<evidence type="ECO:0000259" key="3">
    <source>
        <dbReference type="SMART" id="SM00787"/>
    </source>
</evidence>
<feature type="region of interest" description="Disordered" evidence="2">
    <location>
        <begin position="1"/>
        <end position="165"/>
    </location>
</feature>
<sequence>MENQEMNEFPKRRENQSTSTKGILKPDIQKVNAYPKQNTDSNQQITESHSFSQPLPIRPTNPDVKQVTSDSQQKNNRRVSFAPDVTLHSFDAIPQPTPYSTRSTNDTTNDNTGMDFTEPFHSSTQRADNDEENEAMDITGVYSTGKNDTAQERTGERKENDNDADMSMDLTSRQEQLTPILLPVDTIHDRQIPSGTKRTTQTPNNNSQYQNDNPEEEPMELTEVMSVPQTKLQEMSVGNHDSTASEENSLQVSQPMDLTQIQKTDHHTNDDTSAMDLTEAPVINQETEDIASATETTKPHAATYSSADDSVAMDLTGFQKSPIKGNTYRQIAGLKQSQDAEHVTDDTSMTMDITQQGDNPPRNKEHSKSTVSDTANQNSHELKQTLRPDESKQTKLATKPRPESKIPPPSNIPRIVRKRQKLGEPIKPIEQFIDHTPPPAKKAKFSSTTGDLSDMERMSPIRIEEYNSFNKTANEVTIEPNPQTNLSLKSFIKETDVGFLTDINILKNDPKTISFTSVADSEAFHVKIQNLYDALYNDVPIIQMNAFIIKELKSINEQSSKSFEDLDRQIQESSNHPLLLLDYYNSDPRTKQKMMEQLQLVKYYSKLNARKSFGQWYLSQLQNLKEVLEENKSFLQDEYKTVKLSLERVRQTHQRVANIKLLLTKELKILKTSPIGETTDNDNVTRKIRLAWLKKELQSHKISTDNLLELKTRQQELTDSLTIREAQLQKLKSEVIQATSSNNEMQESELSSKYMTDTLLITEHIAGVTITSFSKSKISVLFQGNQEFHVELDFSRGANKLINLISSVSNLNILQYLLSHVEKEFMVVSSTNEMHTASSLINRLRDLLPVLREFAILDALFPTDISENGDIRFYDSNPTSNEEIMFTIPLTIFVSNAGNRNNKIVPLTATITRGNNISSDDVSAHLHSKIQKLLPWLMNNQIQIQPK</sequence>
<feature type="region of interest" description="Disordered" evidence="2">
    <location>
        <begin position="184"/>
        <end position="219"/>
    </location>
</feature>
<dbReference type="GO" id="GO:1990758">
    <property type="term" value="P:mitotic sister chromatid biorientation"/>
    <property type="evidence" value="ECO:0007669"/>
    <property type="project" value="TreeGrafter"/>
</dbReference>
<feature type="domain" description="Spc7 kinetochore protein" evidence="3">
    <location>
        <begin position="473"/>
        <end position="789"/>
    </location>
</feature>
<comment type="caution">
    <text evidence="4">The sequence shown here is derived from an EMBL/GenBank/DDBJ whole genome shotgun (WGS) entry which is preliminary data.</text>
</comment>
<dbReference type="InterPro" id="IPR013253">
    <property type="entry name" value="Spc7_domain"/>
</dbReference>
<dbReference type="SMART" id="SM00787">
    <property type="entry name" value="Spc7"/>
    <property type="match status" value="1"/>
</dbReference>
<reference evidence="4 5" key="1">
    <citation type="journal article" date="2023" name="Elife">
        <title>Identification of key yeast species and microbe-microbe interactions impacting larval growth of Drosophila in the wild.</title>
        <authorList>
            <person name="Mure A."/>
            <person name="Sugiura Y."/>
            <person name="Maeda R."/>
            <person name="Honda K."/>
            <person name="Sakurai N."/>
            <person name="Takahashi Y."/>
            <person name="Watada M."/>
            <person name="Katoh T."/>
            <person name="Gotoh A."/>
            <person name="Gotoh Y."/>
            <person name="Taniguchi I."/>
            <person name="Nakamura K."/>
            <person name="Hayashi T."/>
            <person name="Katayama T."/>
            <person name="Uemura T."/>
            <person name="Hattori Y."/>
        </authorList>
    </citation>
    <scope>NUCLEOTIDE SEQUENCE [LARGE SCALE GENOMIC DNA]</scope>
    <source>
        <strain evidence="4 5">KH-74</strain>
    </source>
</reference>
<evidence type="ECO:0000313" key="5">
    <source>
        <dbReference type="Proteomes" id="UP001377567"/>
    </source>
</evidence>
<name>A0AAV5RUY2_MAUHU</name>
<dbReference type="AlphaFoldDB" id="A0AAV5RUY2"/>
<feature type="compositionally biased region" description="Polar residues" evidence="2">
    <location>
        <begin position="369"/>
        <end position="379"/>
    </location>
</feature>
<evidence type="ECO:0000256" key="1">
    <source>
        <dbReference type="SAM" id="Coils"/>
    </source>
</evidence>
<feature type="compositionally biased region" description="Basic and acidic residues" evidence="2">
    <location>
        <begin position="149"/>
        <end position="161"/>
    </location>
</feature>